<dbReference type="PROSITE" id="PS50112">
    <property type="entry name" value="PAS"/>
    <property type="match status" value="2"/>
</dbReference>
<dbReference type="InterPro" id="IPR000014">
    <property type="entry name" value="PAS"/>
</dbReference>
<dbReference type="Pfam" id="PF00563">
    <property type="entry name" value="EAL"/>
    <property type="match status" value="1"/>
</dbReference>
<dbReference type="SUPFAM" id="SSF141868">
    <property type="entry name" value="EAL domain-like"/>
    <property type="match status" value="1"/>
</dbReference>
<protein>
    <submittedName>
        <fullName evidence="7">Diguanylate cyclase/phosphodiesterase (GGDEF &amp; EAL domains) with PAS/PAC sensor(S)</fullName>
    </submittedName>
</protein>
<dbReference type="InterPro" id="IPR000160">
    <property type="entry name" value="GGDEF_dom"/>
</dbReference>
<evidence type="ECO:0000256" key="1">
    <source>
        <dbReference type="SAM" id="Coils"/>
    </source>
</evidence>
<dbReference type="CDD" id="cd01948">
    <property type="entry name" value="EAL"/>
    <property type="match status" value="1"/>
</dbReference>
<dbReference type="SMART" id="SM00267">
    <property type="entry name" value="GGDEF"/>
    <property type="match status" value="1"/>
</dbReference>
<keyword evidence="1" id="KW-0175">Coiled coil</keyword>
<sequence>MGNNPLQKIQTQLTAIIAISFLLIPTTSLTIGLSLGILKLDGILLSGSLPLLFATPMIILAISIYYFSHYLSPVKQLLQFKKNSLVSEQHISITEPIHLHLTNFCRHYWVVCLSFILLLPLGYQASRDMQLSYIFTWETLQIGLLTLIVAVTVALPGYMLSLTVLGKISQHIGLKNIQVSLKSKMLLVGGYIPLLTTTIILGYFSWLNGSISVVILGIWALLGTSSFICTFITVDSIQASLIPVNHALLATETTSHQDLAKNLIPHSTDEIGLLMQTLGHLFTRLGEQESYLQAIFKHAAETIIVSNDNGKIVLFNPAAEKLFGYKTKDIAHNSISKLLPLIVNEEGKPIMIEDKIESQAMRHDGYSVPIKLNISKLRMNDRICYAYLVQDISKRKAAEALLQNAEDRYRTLVETAHDLVWSMNTDGHWTYLNNAVTQIYGYELKEMIGHHFSQFQAPVSHAQDKRALKRLLLGDELVQYETLLKHKDGTQRHISFNAKPIYDEKDNIVSISGTARDITDQKAYENELTYQSQHDTLTGLLNRRYFHQELTRVIARVARSGMECALLYIDLDQFKYINDTLGHAAGDTLLIECTNLLQKHTRDGDLLARFGGDEFTILLYNIAPSKAQSVAENLRDLFDKYRFYQKGKAYNVTCSIGLSIIDNNISSPDDALSRADLACNVAKTHGRNCVHISSKRDEEKMGMSEDMGWAARVRDSYENDKFQLMYQPIYSIADKNVNDYEVLLRIPLSDGGMILPGGFIPAAERFGLIHHVDRWTVRKAIMTLTELNNNGHHARFAINLSGRAFEDHELLPLIANLLKETGLDPQLLTFEITETEAIENLTSATSFICKLKDLGCQFALDDFGSGFSSFNYLKNLPVDILKIDGSFVQALNKTHVDQAMVQSMNQIAHALGKKTIAEFVENSDTLSLLESYGVDYAQGYFLGRPQLDILADIKNRKLDLTVNCSNCQH</sequence>
<evidence type="ECO:0000256" key="2">
    <source>
        <dbReference type="SAM" id="Phobius"/>
    </source>
</evidence>
<dbReference type="EMBL" id="UOFS01000042">
    <property type="protein sequence ID" value="VAX00115.1"/>
    <property type="molecule type" value="Genomic_DNA"/>
</dbReference>
<dbReference type="InterPro" id="IPR029787">
    <property type="entry name" value="Nucleotide_cyclase"/>
</dbReference>
<accession>A0A3B1B1C2</accession>
<organism evidence="7">
    <name type="scientific">hydrothermal vent metagenome</name>
    <dbReference type="NCBI Taxonomy" id="652676"/>
    <lineage>
        <taxon>unclassified sequences</taxon>
        <taxon>metagenomes</taxon>
        <taxon>ecological metagenomes</taxon>
    </lineage>
</organism>
<feature type="transmembrane region" description="Helical" evidence="2">
    <location>
        <begin position="108"/>
        <end position="125"/>
    </location>
</feature>
<dbReference type="NCBIfam" id="TIGR00229">
    <property type="entry name" value="sensory_box"/>
    <property type="match status" value="2"/>
</dbReference>
<gene>
    <name evidence="7" type="ORF">MNBD_GAMMA22-1138</name>
</gene>
<dbReference type="Pfam" id="PF13426">
    <property type="entry name" value="PAS_9"/>
    <property type="match status" value="1"/>
</dbReference>
<dbReference type="InterPro" id="IPR035965">
    <property type="entry name" value="PAS-like_dom_sf"/>
</dbReference>
<dbReference type="SMART" id="SM00086">
    <property type="entry name" value="PAC"/>
    <property type="match status" value="1"/>
</dbReference>
<keyword evidence="2" id="KW-1133">Transmembrane helix</keyword>
<evidence type="ECO:0000313" key="7">
    <source>
        <dbReference type="EMBL" id="VAX00115.1"/>
    </source>
</evidence>
<dbReference type="GO" id="GO:0006355">
    <property type="term" value="P:regulation of DNA-templated transcription"/>
    <property type="evidence" value="ECO:0007669"/>
    <property type="project" value="InterPro"/>
</dbReference>
<dbReference type="PROSITE" id="PS50113">
    <property type="entry name" value="PAC"/>
    <property type="match status" value="1"/>
</dbReference>
<feature type="transmembrane region" description="Helical" evidence="2">
    <location>
        <begin position="145"/>
        <end position="165"/>
    </location>
</feature>
<dbReference type="PANTHER" id="PTHR44757">
    <property type="entry name" value="DIGUANYLATE CYCLASE DGCP"/>
    <property type="match status" value="1"/>
</dbReference>
<feature type="coiled-coil region" evidence="1">
    <location>
        <begin position="388"/>
        <end position="415"/>
    </location>
</feature>
<dbReference type="InterPro" id="IPR001610">
    <property type="entry name" value="PAC"/>
</dbReference>
<feature type="transmembrane region" description="Helical" evidence="2">
    <location>
        <begin position="186"/>
        <end position="205"/>
    </location>
</feature>
<dbReference type="SUPFAM" id="SSF55785">
    <property type="entry name" value="PYP-like sensor domain (PAS domain)"/>
    <property type="match status" value="2"/>
</dbReference>
<dbReference type="NCBIfam" id="TIGR00254">
    <property type="entry name" value="GGDEF"/>
    <property type="match status" value="1"/>
</dbReference>
<dbReference type="Pfam" id="PF00989">
    <property type="entry name" value="PAS"/>
    <property type="match status" value="1"/>
</dbReference>
<feature type="domain" description="PAS" evidence="3">
    <location>
        <begin position="288"/>
        <end position="364"/>
    </location>
</feature>
<dbReference type="InterPro" id="IPR000700">
    <property type="entry name" value="PAS-assoc_C"/>
</dbReference>
<evidence type="ECO:0000259" key="4">
    <source>
        <dbReference type="PROSITE" id="PS50113"/>
    </source>
</evidence>
<name>A0A3B1B1C2_9ZZZZ</name>
<dbReference type="InterPro" id="IPR013767">
    <property type="entry name" value="PAS_fold"/>
</dbReference>
<dbReference type="InterPro" id="IPR043128">
    <property type="entry name" value="Rev_trsase/Diguanyl_cyclase"/>
</dbReference>
<keyword evidence="2" id="KW-0812">Transmembrane</keyword>
<feature type="domain" description="PAS" evidence="3">
    <location>
        <begin position="405"/>
        <end position="475"/>
    </location>
</feature>
<dbReference type="InterPro" id="IPR001633">
    <property type="entry name" value="EAL_dom"/>
</dbReference>
<keyword evidence="2" id="KW-0472">Membrane</keyword>
<dbReference type="AlphaFoldDB" id="A0A3B1B1C2"/>
<dbReference type="PROSITE" id="PS50887">
    <property type="entry name" value="GGDEF"/>
    <property type="match status" value="1"/>
</dbReference>
<feature type="domain" description="GGDEF" evidence="6">
    <location>
        <begin position="562"/>
        <end position="695"/>
    </location>
</feature>
<feature type="transmembrane region" description="Helical" evidence="2">
    <location>
        <begin position="43"/>
        <end position="67"/>
    </location>
</feature>
<dbReference type="PANTHER" id="PTHR44757:SF4">
    <property type="entry name" value="DIGUANYLATE CYCLASE DGCE-RELATED"/>
    <property type="match status" value="1"/>
</dbReference>
<dbReference type="CDD" id="cd00130">
    <property type="entry name" value="PAS"/>
    <property type="match status" value="2"/>
</dbReference>
<dbReference type="SUPFAM" id="SSF55073">
    <property type="entry name" value="Nucleotide cyclase"/>
    <property type="match status" value="1"/>
</dbReference>
<dbReference type="SMART" id="SM00091">
    <property type="entry name" value="PAS"/>
    <property type="match status" value="2"/>
</dbReference>
<dbReference type="CDD" id="cd01949">
    <property type="entry name" value="GGDEF"/>
    <property type="match status" value="1"/>
</dbReference>
<dbReference type="Gene3D" id="3.20.20.450">
    <property type="entry name" value="EAL domain"/>
    <property type="match status" value="1"/>
</dbReference>
<feature type="transmembrane region" description="Helical" evidence="2">
    <location>
        <begin position="211"/>
        <end position="234"/>
    </location>
</feature>
<dbReference type="Gene3D" id="3.30.450.20">
    <property type="entry name" value="PAS domain"/>
    <property type="match status" value="2"/>
</dbReference>
<dbReference type="Gene3D" id="3.30.70.270">
    <property type="match status" value="1"/>
</dbReference>
<evidence type="ECO:0000259" key="3">
    <source>
        <dbReference type="PROSITE" id="PS50112"/>
    </source>
</evidence>
<dbReference type="Pfam" id="PF00990">
    <property type="entry name" value="GGDEF"/>
    <property type="match status" value="1"/>
</dbReference>
<dbReference type="PROSITE" id="PS50883">
    <property type="entry name" value="EAL"/>
    <property type="match status" value="1"/>
</dbReference>
<feature type="domain" description="EAL" evidence="5">
    <location>
        <begin position="706"/>
        <end position="959"/>
    </location>
</feature>
<dbReference type="InterPro" id="IPR035919">
    <property type="entry name" value="EAL_sf"/>
</dbReference>
<feature type="transmembrane region" description="Helical" evidence="2">
    <location>
        <begin position="12"/>
        <end position="37"/>
    </location>
</feature>
<feature type="domain" description="PAC" evidence="4">
    <location>
        <begin position="478"/>
        <end position="530"/>
    </location>
</feature>
<reference evidence="7" key="1">
    <citation type="submission" date="2018-06" db="EMBL/GenBank/DDBJ databases">
        <authorList>
            <person name="Zhirakovskaya E."/>
        </authorList>
    </citation>
    <scope>NUCLEOTIDE SEQUENCE</scope>
</reference>
<dbReference type="SMART" id="SM00052">
    <property type="entry name" value="EAL"/>
    <property type="match status" value="1"/>
</dbReference>
<dbReference type="InterPro" id="IPR052155">
    <property type="entry name" value="Biofilm_reg_signaling"/>
</dbReference>
<evidence type="ECO:0000259" key="6">
    <source>
        <dbReference type="PROSITE" id="PS50887"/>
    </source>
</evidence>
<proteinExistence type="predicted"/>
<dbReference type="FunFam" id="3.30.70.270:FF:000001">
    <property type="entry name" value="Diguanylate cyclase domain protein"/>
    <property type="match status" value="1"/>
</dbReference>
<evidence type="ECO:0000259" key="5">
    <source>
        <dbReference type="PROSITE" id="PS50883"/>
    </source>
</evidence>